<dbReference type="EMBL" id="OX451737">
    <property type="protein sequence ID" value="CAI8596744.1"/>
    <property type="molecule type" value="Genomic_DNA"/>
</dbReference>
<proteinExistence type="predicted"/>
<reference evidence="1 2" key="1">
    <citation type="submission" date="2023-01" db="EMBL/GenBank/DDBJ databases">
        <authorList>
            <person name="Kreplak J."/>
        </authorList>
    </citation>
    <scope>NUCLEOTIDE SEQUENCE [LARGE SCALE GENOMIC DNA]</scope>
</reference>
<dbReference type="AlphaFoldDB" id="A0AAV0ZF04"/>
<name>A0AAV0ZF04_VICFA</name>
<accession>A0AAV0ZF04</accession>
<keyword evidence="2" id="KW-1185">Reference proteome</keyword>
<organism evidence="1 2">
    <name type="scientific">Vicia faba</name>
    <name type="common">Broad bean</name>
    <name type="synonym">Faba vulgaris</name>
    <dbReference type="NCBI Taxonomy" id="3906"/>
    <lineage>
        <taxon>Eukaryota</taxon>
        <taxon>Viridiplantae</taxon>
        <taxon>Streptophyta</taxon>
        <taxon>Embryophyta</taxon>
        <taxon>Tracheophyta</taxon>
        <taxon>Spermatophyta</taxon>
        <taxon>Magnoliopsida</taxon>
        <taxon>eudicotyledons</taxon>
        <taxon>Gunneridae</taxon>
        <taxon>Pentapetalae</taxon>
        <taxon>rosids</taxon>
        <taxon>fabids</taxon>
        <taxon>Fabales</taxon>
        <taxon>Fabaceae</taxon>
        <taxon>Papilionoideae</taxon>
        <taxon>50 kb inversion clade</taxon>
        <taxon>NPAAA clade</taxon>
        <taxon>Hologalegina</taxon>
        <taxon>IRL clade</taxon>
        <taxon>Fabeae</taxon>
        <taxon>Vicia</taxon>
    </lineage>
</organism>
<evidence type="ECO:0000313" key="1">
    <source>
        <dbReference type="EMBL" id="CAI8596744.1"/>
    </source>
</evidence>
<evidence type="ECO:0000313" key="2">
    <source>
        <dbReference type="Proteomes" id="UP001157006"/>
    </source>
</evidence>
<gene>
    <name evidence="1" type="ORF">VFH_II049440</name>
</gene>
<sequence length="108" mass="11808">MSSGEIVGIGSSPLSFSYRLFARSHVPDIFVPNIHFDLITEGELPKVPLLYGTSRSHVLLELMQVSKSLQEVIMNSTDCKSKVDDLIKIMVPKGVEASTSQAAEEIMA</sequence>
<protein>
    <submittedName>
        <fullName evidence="1">Uncharacterized protein</fullName>
    </submittedName>
</protein>
<dbReference type="Proteomes" id="UP001157006">
    <property type="component" value="Chromosome 2"/>
</dbReference>